<gene>
    <name evidence="1" type="ORF">I8J34_14570</name>
</gene>
<name>A0A944DDL7_DENI1</name>
<dbReference type="RefSeq" id="WP_214362351.1">
    <property type="nucleotide sequence ID" value="NZ_JAEKFT010000016.1"/>
</dbReference>
<comment type="caution">
    <text evidence="1">The sequence shown here is derived from an EMBL/GenBank/DDBJ whole genome shotgun (WGS) entry which is preliminary data.</text>
</comment>
<organism evidence="1 2">
    <name type="scientific">Denitromonas iodatirespirans</name>
    <dbReference type="NCBI Taxonomy" id="2795389"/>
    <lineage>
        <taxon>Bacteria</taxon>
        <taxon>Pseudomonadati</taxon>
        <taxon>Pseudomonadota</taxon>
        <taxon>Betaproteobacteria</taxon>
        <taxon>Rhodocyclales</taxon>
        <taxon>Zoogloeaceae</taxon>
        <taxon>Denitromonas</taxon>
    </lineage>
</organism>
<dbReference type="EMBL" id="JAEKFT010000016">
    <property type="protein sequence ID" value="MBT0962402.1"/>
    <property type="molecule type" value="Genomic_DNA"/>
</dbReference>
<dbReference type="AlphaFoldDB" id="A0A944DDL7"/>
<accession>A0A944DDL7</accession>
<sequence length="48" mass="5565">MQDMIAGGEYGTIYERWFGAKGRYPMAHDARPRLPGDVYGDTRFVWPE</sequence>
<reference evidence="2" key="1">
    <citation type="journal article" date="2022" name="ISME J.">
        <title>Genetic and phylogenetic analysis of dissimilatory iodate-reducing bacteria identifies potential niches across the world's oceans.</title>
        <authorList>
            <person name="Reyes-Umana V."/>
            <person name="Henning Z."/>
            <person name="Lee K."/>
            <person name="Barnum T.P."/>
            <person name="Coates J.D."/>
        </authorList>
    </citation>
    <scope>NUCLEOTIDE SEQUENCE [LARGE SCALE GENOMIC DNA]</scope>
    <source>
        <strain evidence="2">IR12</strain>
    </source>
</reference>
<keyword evidence="2" id="KW-1185">Reference proteome</keyword>
<dbReference type="Proteomes" id="UP000694660">
    <property type="component" value="Unassembled WGS sequence"/>
</dbReference>
<protein>
    <submittedName>
        <fullName evidence="1">Uncharacterized protein</fullName>
    </submittedName>
</protein>
<evidence type="ECO:0000313" key="2">
    <source>
        <dbReference type="Proteomes" id="UP000694660"/>
    </source>
</evidence>
<evidence type="ECO:0000313" key="1">
    <source>
        <dbReference type="EMBL" id="MBT0962402.1"/>
    </source>
</evidence>
<proteinExistence type="predicted"/>